<dbReference type="InterPro" id="IPR052353">
    <property type="entry name" value="Benzoxazolinone_Detox_Enz"/>
</dbReference>
<dbReference type="SUPFAM" id="SSF50800">
    <property type="entry name" value="PK beta-barrel domain-like"/>
    <property type="match status" value="1"/>
</dbReference>
<reference evidence="2" key="1">
    <citation type="submission" date="2021-01" db="EMBL/GenBank/DDBJ databases">
        <title>Whole genome shotgun sequence of Sinosporangium siamense NBRC 109515.</title>
        <authorList>
            <person name="Komaki H."/>
            <person name="Tamura T."/>
        </authorList>
    </citation>
    <scope>NUCLEOTIDE SEQUENCE</scope>
    <source>
        <strain evidence="2">NBRC 109515</strain>
    </source>
</reference>
<evidence type="ECO:0000259" key="1">
    <source>
        <dbReference type="PROSITE" id="PS51340"/>
    </source>
</evidence>
<dbReference type="GO" id="GO:0003824">
    <property type="term" value="F:catalytic activity"/>
    <property type="evidence" value="ECO:0007669"/>
    <property type="project" value="InterPro"/>
</dbReference>
<feature type="domain" description="MOSC" evidence="1">
    <location>
        <begin position="28"/>
        <end position="162"/>
    </location>
</feature>
<dbReference type="EMBL" id="BOOW01000002">
    <property type="protein sequence ID" value="GII89954.1"/>
    <property type="molecule type" value="Genomic_DNA"/>
</dbReference>
<dbReference type="Gene3D" id="2.40.33.20">
    <property type="entry name" value="PK beta-barrel domain-like"/>
    <property type="match status" value="1"/>
</dbReference>
<dbReference type="Pfam" id="PF03473">
    <property type="entry name" value="MOSC"/>
    <property type="match status" value="1"/>
</dbReference>
<dbReference type="RefSeq" id="WP_204019981.1">
    <property type="nucleotide sequence ID" value="NZ_JBHLZQ010000057.1"/>
</dbReference>
<accession>A0A919RCH9</accession>
<dbReference type="PANTHER" id="PTHR30212:SF2">
    <property type="entry name" value="PROTEIN YIIM"/>
    <property type="match status" value="1"/>
</dbReference>
<dbReference type="GO" id="GO:0030170">
    <property type="term" value="F:pyridoxal phosphate binding"/>
    <property type="evidence" value="ECO:0007669"/>
    <property type="project" value="InterPro"/>
</dbReference>
<dbReference type="AlphaFoldDB" id="A0A919RCH9"/>
<dbReference type="InterPro" id="IPR011037">
    <property type="entry name" value="Pyrv_Knase-like_insert_dom_sf"/>
</dbReference>
<name>A0A919RCH9_9ACTN</name>
<dbReference type="PANTHER" id="PTHR30212">
    <property type="entry name" value="PROTEIN YIIM"/>
    <property type="match status" value="1"/>
</dbReference>
<protein>
    <submittedName>
        <fullName evidence="2">Sulfurase</fullName>
    </submittedName>
</protein>
<dbReference type="PROSITE" id="PS51340">
    <property type="entry name" value="MOSC"/>
    <property type="match status" value="1"/>
</dbReference>
<dbReference type="GO" id="GO:0030151">
    <property type="term" value="F:molybdenum ion binding"/>
    <property type="evidence" value="ECO:0007669"/>
    <property type="project" value="InterPro"/>
</dbReference>
<dbReference type="Proteomes" id="UP000606172">
    <property type="component" value="Unassembled WGS sequence"/>
</dbReference>
<dbReference type="InterPro" id="IPR005302">
    <property type="entry name" value="MoCF_Sase_C"/>
</dbReference>
<proteinExistence type="predicted"/>
<sequence length="212" mass="24235">MYIRSVNVGMAVDADWAGELKRTAIDKSAVLGRVRVGDNGLAGDERADKEHHGVPDQAVYAYAREDYDWWENELGRELRDGRFGENLTTVGIDVNECKLGERWRVGDVVLEVTSPRVPCVIFRNWLDERGWVKRFTQARRIGTYFKVLEQGELGVGDKIEVLYVPQESVTIRESFLAYHGDRELLRRILATPGRAARWDRVAARVFRDTTPV</sequence>
<evidence type="ECO:0000313" key="2">
    <source>
        <dbReference type="EMBL" id="GII89954.1"/>
    </source>
</evidence>
<organism evidence="2 3">
    <name type="scientific">Sinosporangium siamense</name>
    <dbReference type="NCBI Taxonomy" id="1367973"/>
    <lineage>
        <taxon>Bacteria</taxon>
        <taxon>Bacillati</taxon>
        <taxon>Actinomycetota</taxon>
        <taxon>Actinomycetes</taxon>
        <taxon>Streptosporangiales</taxon>
        <taxon>Streptosporangiaceae</taxon>
        <taxon>Sinosporangium</taxon>
    </lineage>
</organism>
<comment type="caution">
    <text evidence="2">The sequence shown here is derived from an EMBL/GenBank/DDBJ whole genome shotgun (WGS) entry which is preliminary data.</text>
</comment>
<evidence type="ECO:0000313" key="3">
    <source>
        <dbReference type="Proteomes" id="UP000606172"/>
    </source>
</evidence>
<gene>
    <name evidence="2" type="ORF">Ssi02_01850</name>
</gene>
<keyword evidence="3" id="KW-1185">Reference proteome</keyword>